<name>A0A128FCH6_9GAMM</name>
<dbReference type="EMBL" id="FIZX01000004">
    <property type="protein sequence ID" value="CZF83981.1"/>
    <property type="molecule type" value="Genomic_DNA"/>
</dbReference>
<sequence length="93" mass="10750">MSNAKKLKLNKHLRDVIGALQKGHWFELCNSSKPCIEGRYACSEGFGIRVMHRTILKLQREGILTKRQVQYYGISWLRYELTDTGRALDVSHS</sequence>
<accession>A0A128FCH6</accession>
<dbReference type="Proteomes" id="UP000071641">
    <property type="component" value="Unassembled WGS sequence"/>
</dbReference>
<proteinExistence type="predicted"/>
<evidence type="ECO:0000313" key="2">
    <source>
        <dbReference type="Proteomes" id="UP000071641"/>
    </source>
</evidence>
<gene>
    <name evidence="1" type="ORF">GCE9029_04120</name>
</gene>
<protein>
    <submittedName>
        <fullName evidence="1">Uncharacterized protein</fullName>
    </submittedName>
</protein>
<evidence type="ECO:0000313" key="1">
    <source>
        <dbReference type="EMBL" id="CZF83981.1"/>
    </source>
</evidence>
<dbReference type="OrthoDB" id="5903822at2"/>
<dbReference type="RefSeq" id="WP_062666430.1">
    <property type="nucleotide sequence ID" value="NZ_FIZX01000004.1"/>
</dbReference>
<keyword evidence="2" id="KW-1185">Reference proteome</keyword>
<dbReference type="STRING" id="1796497.GCE9029_04120"/>
<organism evidence="1 2">
    <name type="scientific">Grimontia celer</name>
    <dbReference type="NCBI Taxonomy" id="1796497"/>
    <lineage>
        <taxon>Bacteria</taxon>
        <taxon>Pseudomonadati</taxon>
        <taxon>Pseudomonadota</taxon>
        <taxon>Gammaproteobacteria</taxon>
        <taxon>Vibrionales</taxon>
        <taxon>Vibrionaceae</taxon>
        <taxon>Grimontia</taxon>
    </lineage>
</organism>
<dbReference type="AlphaFoldDB" id="A0A128FCH6"/>
<reference evidence="2" key="1">
    <citation type="submission" date="2016-02" db="EMBL/GenBank/DDBJ databases">
        <authorList>
            <person name="Rodrigo-Torres Lidia"/>
            <person name="Arahal R.David."/>
        </authorList>
    </citation>
    <scope>NUCLEOTIDE SEQUENCE [LARGE SCALE GENOMIC DNA]</scope>
    <source>
        <strain evidence="2">CECT 9029</strain>
    </source>
</reference>